<dbReference type="InterPro" id="IPR036583">
    <property type="entry name" value="23S_rRNA_IVS_sf"/>
</dbReference>
<dbReference type="CDD" id="cd16377">
    <property type="entry name" value="23S_rRNA_IVP_like"/>
    <property type="match status" value="1"/>
</dbReference>
<keyword evidence="2" id="KW-1185">Reference proteome</keyword>
<organism evidence="1 2">
    <name type="scientific">Echinicola rosea</name>
    <dbReference type="NCBI Taxonomy" id="1807691"/>
    <lineage>
        <taxon>Bacteria</taxon>
        <taxon>Pseudomonadati</taxon>
        <taxon>Bacteroidota</taxon>
        <taxon>Cytophagia</taxon>
        <taxon>Cytophagales</taxon>
        <taxon>Cyclobacteriaceae</taxon>
        <taxon>Echinicola</taxon>
    </lineage>
</organism>
<dbReference type="NCBIfam" id="TIGR02436">
    <property type="entry name" value="four helix bundle protein"/>
    <property type="match status" value="1"/>
</dbReference>
<evidence type="ECO:0000313" key="1">
    <source>
        <dbReference type="EMBL" id="GGF35246.1"/>
    </source>
</evidence>
<dbReference type="SUPFAM" id="SSF158446">
    <property type="entry name" value="IVS-encoded protein-like"/>
    <property type="match status" value="1"/>
</dbReference>
<gene>
    <name evidence="1" type="ORF">GCM10011339_24490</name>
</gene>
<dbReference type="PANTHER" id="PTHR38471">
    <property type="entry name" value="FOUR HELIX BUNDLE PROTEIN"/>
    <property type="match status" value="1"/>
</dbReference>
<dbReference type="EMBL" id="BMIU01000011">
    <property type="protein sequence ID" value="GGF35246.1"/>
    <property type="molecule type" value="Genomic_DNA"/>
</dbReference>
<comment type="caution">
    <text evidence="1">The sequence shown here is derived from an EMBL/GenBank/DDBJ whole genome shotgun (WGS) entry which is preliminary data.</text>
</comment>
<dbReference type="Gene3D" id="1.20.1440.60">
    <property type="entry name" value="23S rRNA-intervening sequence"/>
    <property type="match status" value="1"/>
</dbReference>
<dbReference type="InterPro" id="IPR012657">
    <property type="entry name" value="23S_rRNA-intervening_sequence"/>
</dbReference>
<sequence>MGRHRYEDLEVYKRAVDLAVEVSLRTRLYPDFEKYSLTSQTNRAVYSISNNIAEGAGRNSDKEFDQFLGIALGSAFELDTQLVISNKLNYIEESDFMKVSKDLEAIHNMIFGLKRSLKK</sequence>
<dbReference type="Proteomes" id="UP000647339">
    <property type="component" value="Unassembled WGS sequence"/>
</dbReference>
<dbReference type="Pfam" id="PF05635">
    <property type="entry name" value="23S_rRNA_IVP"/>
    <property type="match status" value="1"/>
</dbReference>
<protein>
    <submittedName>
        <fullName evidence="1">Four helix bundle protein</fullName>
    </submittedName>
</protein>
<evidence type="ECO:0000313" key="2">
    <source>
        <dbReference type="Proteomes" id="UP000647339"/>
    </source>
</evidence>
<name>A0ABQ1V244_9BACT</name>
<proteinExistence type="predicted"/>
<reference evidence="2" key="1">
    <citation type="journal article" date="2019" name="Int. J. Syst. Evol. Microbiol.">
        <title>The Global Catalogue of Microorganisms (GCM) 10K type strain sequencing project: providing services to taxonomists for standard genome sequencing and annotation.</title>
        <authorList>
            <consortium name="The Broad Institute Genomics Platform"/>
            <consortium name="The Broad Institute Genome Sequencing Center for Infectious Disease"/>
            <person name="Wu L."/>
            <person name="Ma J."/>
        </authorList>
    </citation>
    <scope>NUCLEOTIDE SEQUENCE [LARGE SCALE GENOMIC DNA]</scope>
    <source>
        <strain evidence="2">CGMCC 1.15407</strain>
    </source>
</reference>
<accession>A0ABQ1V244</accession>
<dbReference type="PANTHER" id="PTHR38471:SF2">
    <property type="entry name" value="FOUR HELIX BUNDLE PROTEIN"/>
    <property type="match status" value="1"/>
</dbReference>